<sequence>MKNTLDDVINDIQKHWRGLDSYTVEHTRTQLQKLTHTSVQEPWLARLFAEKPQSQELHRDAKHGFILLAHFEKKGLYRAPHNHGAGWVFYALHSGEMRVTTYKQITSPDGDTTLVSRGANVIQPSNVTTYLPGDIHDTECLSDWVLMFRLTSCDFQAEKQSGRLIQFKDHTRKGLS</sequence>
<dbReference type="InterPro" id="IPR014710">
    <property type="entry name" value="RmlC-like_jellyroll"/>
</dbReference>
<comment type="caution">
    <text evidence="1">The sequence shown here is derived from an EMBL/GenBank/DDBJ whole genome shotgun (WGS) entry which is preliminary data.</text>
</comment>
<dbReference type="AlphaFoldDB" id="A0A1S1N0B6"/>
<proteinExistence type="predicted"/>
<dbReference type="Gene3D" id="2.60.120.10">
    <property type="entry name" value="Jelly Rolls"/>
    <property type="match status" value="1"/>
</dbReference>
<dbReference type="RefSeq" id="WP_070983413.1">
    <property type="nucleotide sequence ID" value="NZ_MKJU01000006.1"/>
</dbReference>
<name>A0A1S1N0B6_9GAMM</name>
<evidence type="ECO:0000313" key="2">
    <source>
        <dbReference type="Proteomes" id="UP000179786"/>
    </source>
</evidence>
<accession>A0A1S1N0B6</accession>
<gene>
    <name evidence="1" type="ORF">BET10_05240</name>
</gene>
<organism evidence="1 2">
    <name type="scientific">Pseudoalteromonas amylolytica</name>
    <dbReference type="NCBI Taxonomy" id="1859457"/>
    <lineage>
        <taxon>Bacteria</taxon>
        <taxon>Pseudomonadati</taxon>
        <taxon>Pseudomonadota</taxon>
        <taxon>Gammaproteobacteria</taxon>
        <taxon>Alteromonadales</taxon>
        <taxon>Pseudoalteromonadaceae</taxon>
        <taxon>Pseudoalteromonas</taxon>
    </lineage>
</organism>
<dbReference type="EMBL" id="MKJU01000006">
    <property type="protein sequence ID" value="OHU92853.1"/>
    <property type="molecule type" value="Genomic_DNA"/>
</dbReference>
<reference evidence="1 2" key="1">
    <citation type="submission" date="2016-09" db="EMBL/GenBank/DDBJ databases">
        <title>Pseudoalteromonas amylolytica sp. nov., isolated from the surface seawater.</title>
        <authorList>
            <person name="Wu Y.-H."/>
            <person name="Cheng H."/>
            <person name="Jin X.-B."/>
            <person name="Wang C.-S."/>
            <person name="Xu X.-W."/>
        </authorList>
    </citation>
    <scope>NUCLEOTIDE SEQUENCE [LARGE SCALE GENOMIC DNA]</scope>
    <source>
        <strain evidence="1 2">JW1</strain>
    </source>
</reference>
<dbReference type="Proteomes" id="UP000179786">
    <property type="component" value="Unassembled WGS sequence"/>
</dbReference>
<dbReference type="SUPFAM" id="SSF51182">
    <property type="entry name" value="RmlC-like cupins"/>
    <property type="match status" value="1"/>
</dbReference>
<protein>
    <recommendedName>
        <fullName evidence="3">Cysteine dioxygenase</fullName>
    </recommendedName>
</protein>
<evidence type="ECO:0000313" key="1">
    <source>
        <dbReference type="EMBL" id="OHU92853.1"/>
    </source>
</evidence>
<dbReference type="OrthoDB" id="5732427at2"/>
<dbReference type="InterPro" id="IPR011051">
    <property type="entry name" value="RmlC_Cupin_sf"/>
</dbReference>
<keyword evidence="2" id="KW-1185">Reference proteome</keyword>
<evidence type="ECO:0008006" key="3">
    <source>
        <dbReference type="Google" id="ProtNLM"/>
    </source>
</evidence>